<comment type="caution">
    <text evidence="3">The sequence shown here is derived from an EMBL/GenBank/DDBJ whole genome shotgun (WGS) entry which is preliminary data.</text>
</comment>
<protein>
    <submittedName>
        <fullName evidence="3">Flavonoid 3'-monooxygenase</fullName>
    </submittedName>
</protein>
<accession>A0AAE1WVI5</accession>
<dbReference type="PANTHER" id="PTHR47951:SF7">
    <property type="entry name" value="FLAVONOID 3',5'-HYDROXYLASE-LIKE ISOFORM X1"/>
    <property type="match status" value="1"/>
</dbReference>
<dbReference type="GO" id="GO:0005506">
    <property type="term" value="F:iron ion binding"/>
    <property type="evidence" value="ECO:0007669"/>
    <property type="project" value="InterPro"/>
</dbReference>
<dbReference type="GO" id="GO:0016705">
    <property type="term" value="F:oxidoreductase activity, acting on paired donors, with incorporation or reduction of molecular oxygen"/>
    <property type="evidence" value="ECO:0007669"/>
    <property type="project" value="InterPro"/>
</dbReference>
<dbReference type="InterPro" id="IPR002401">
    <property type="entry name" value="Cyt_P450_E_grp-I"/>
</dbReference>
<comment type="subcellular location">
    <subcellularLocation>
        <location evidence="1">Membrane</location>
        <topology evidence="1">Single-pass membrane protein</topology>
    </subcellularLocation>
</comment>
<evidence type="ECO:0000313" key="3">
    <source>
        <dbReference type="EMBL" id="KAK4400335.1"/>
    </source>
</evidence>
<dbReference type="PRINTS" id="PR00385">
    <property type="entry name" value="P450"/>
</dbReference>
<dbReference type="Gene3D" id="1.10.630.10">
    <property type="entry name" value="Cytochrome P450"/>
    <property type="match status" value="1"/>
</dbReference>
<dbReference type="InterPro" id="IPR036396">
    <property type="entry name" value="Cyt_P450_sf"/>
</dbReference>
<dbReference type="Pfam" id="PF00067">
    <property type="entry name" value="p450"/>
    <property type="match status" value="2"/>
</dbReference>
<reference evidence="3" key="1">
    <citation type="submission" date="2020-06" db="EMBL/GenBank/DDBJ databases">
        <authorList>
            <person name="Li T."/>
            <person name="Hu X."/>
            <person name="Zhang T."/>
            <person name="Song X."/>
            <person name="Zhang H."/>
            <person name="Dai N."/>
            <person name="Sheng W."/>
            <person name="Hou X."/>
            <person name="Wei L."/>
        </authorList>
    </citation>
    <scope>NUCLEOTIDE SEQUENCE</scope>
    <source>
        <strain evidence="3">K16</strain>
        <tissue evidence="3">Leaf</tissue>
    </source>
</reference>
<keyword evidence="2" id="KW-0560">Oxidoreductase</keyword>
<feature type="non-terminal residue" evidence="3">
    <location>
        <position position="1"/>
    </location>
</feature>
<dbReference type="PANTHER" id="PTHR47951">
    <property type="entry name" value="OS08G0547900 PROTEIN"/>
    <property type="match status" value="1"/>
</dbReference>
<reference evidence="3" key="2">
    <citation type="journal article" date="2024" name="Plant">
        <title>Genomic evolution and insights into agronomic trait innovations of Sesamum species.</title>
        <authorList>
            <person name="Miao H."/>
            <person name="Wang L."/>
            <person name="Qu L."/>
            <person name="Liu H."/>
            <person name="Sun Y."/>
            <person name="Le M."/>
            <person name="Wang Q."/>
            <person name="Wei S."/>
            <person name="Zheng Y."/>
            <person name="Lin W."/>
            <person name="Duan Y."/>
            <person name="Cao H."/>
            <person name="Xiong S."/>
            <person name="Wang X."/>
            <person name="Wei L."/>
            <person name="Li C."/>
            <person name="Ma Q."/>
            <person name="Ju M."/>
            <person name="Zhao R."/>
            <person name="Li G."/>
            <person name="Mu C."/>
            <person name="Tian Q."/>
            <person name="Mei H."/>
            <person name="Zhang T."/>
            <person name="Gao T."/>
            <person name="Zhang H."/>
        </authorList>
    </citation>
    <scope>NUCLEOTIDE SEQUENCE</scope>
    <source>
        <strain evidence="3">K16</strain>
    </source>
</reference>
<evidence type="ECO:0000256" key="2">
    <source>
        <dbReference type="ARBA" id="ARBA00023002"/>
    </source>
</evidence>
<sequence>MDPFAAVALLATVFILSIGWMLKKTSQEAPHPLPPGPRGLPILGYLPFLHENLHIQFTELARQYGPIYKFKLGNKLCMVISSPSLVKEVVRDHDAVFANRDAPIAALIASYGGNDVVWTDYDSHWRMMRKIFSREMLSNSNIEGSNHLRRGEHGRGAKRDRIGEEYWGVVSKLVDLLGKPNVSDYFPGLARFDVQGIAKEMKGYVQCVDRIVDEVVKERMGMAENAKIDEGKKDFLQTLIDLKERRNAETSINMTELRAILMDTVVGGTDTTSTIIQWVMAELLNHKEKLHRVQKELSDLIGLNTVVEESHLPKLRYLDAVVKETLRLHPAVPLLLPRRPSQSCVVGGYTIPRNTTVFVNVWRVCAGVALAERTLMYILASLLHSFEWRLPDGEDVDLTEKLGLVLRKSTPLIAIPTPRLCGEGLIESGLDKNFPTKSVFDPHQWFIIGVSTSRARVELYRF</sequence>
<organism evidence="3 4">
    <name type="scientific">Sesamum angolense</name>
    <dbReference type="NCBI Taxonomy" id="2727404"/>
    <lineage>
        <taxon>Eukaryota</taxon>
        <taxon>Viridiplantae</taxon>
        <taxon>Streptophyta</taxon>
        <taxon>Embryophyta</taxon>
        <taxon>Tracheophyta</taxon>
        <taxon>Spermatophyta</taxon>
        <taxon>Magnoliopsida</taxon>
        <taxon>eudicotyledons</taxon>
        <taxon>Gunneridae</taxon>
        <taxon>Pentapetalae</taxon>
        <taxon>asterids</taxon>
        <taxon>lamiids</taxon>
        <taxon>Lamiales</taxon>
        <taxon>Pedaliaceae</taxon>
        <taxon>Sesamum</taxon>
    </lineage>
</organism>
<dbReference type="InterPro" id="IPR001128">
    <property type="entry name" value="Cyt_P450"/>
</dbReference>
<proteinExistence type="predicted"/>
<dbReference type="SUPFAM" id="SSF48264">
    <property type="entry name" value="Cytochrome P450"/>
    <property type="match status" value="1"/>
</dbReference>
<dbReference type="AlphaFoldDB" id="A0AAE1WVI5"/>
<keyword evidence="4" id="KW-1185">Reference proteome</keyword>
<evidence type="ECO:0000313" key="4">
    <source>
        <dbReference type="Proteomes" id="UP001289374"/>
    </source>
</evidence>
<dbReference type="GO" id="GO:0016020">
    <property type="term" value="C:membrane"/>
    <property type="evidence" value="ECO:0007669"/>
    <property type="project" value="UniProtKB-SubCell"/>
</dbReference>
<dbReference type="GO" id="GO:0004497">
    <property type="term" value="F:monooxygenase activity"/>
    <property type="evidence" value="ECO:0007669"/>
    <property type="project" value="InterPro"/>
</dbReference>
<gene>
    <name evidence="3" type="ORF">Sango_1139600</name>
</gene>
<evidence type="ECO:0000256" key="1">
    <source>
        <dbReference type="ARBA" id="ARBA00004167"/>
    </source>
</evidence>
<name>A0AAE1WVI5_9LAMI</name>
<dbReference type="GO" id="GO:0020037">
    <property type="term" value="F:heme binding"/>
    <property type="evidence" value="ECO:0007669"/>
    <property type="project" value="InterPro"/>
</dbReference>
<dbReference type="EMBL" id="JACGWL010000006">
    <property type="protein sequence ID" value="KAK4400335.1"/>
    <property type="molecule type" value="Genomic_DNA"/>
</dbReference>
<dbReference type="Proteomes" id="UP001289374">
    <property type="component" value="Unassembled WGS sequence"/>
</dbReference>
<dbReference type="PRINTS" id="PR00463">
    <property type="entry name" value="EP450I"/>
</dbReference>